<dbReference type="AlphaFoldDB" id="D3V020"/>
<dbReference type="HOGENOM" id="CLU_2588900_0_0_6"/>
<evidence type="ECO:0000313" key="1">
    <source>
        <dbReference type="EMBL" id="CBJ80313.1"/>
    </source>
</evidence>
<sequence length="80" mass="9543">MSEKVEIRVEARITRQYNQCFEIPESEYAKICEIEDSDLSIYARERAIEKILFANGFEYDEFYSDEDESEDIEVTLEDNE</sequence>
<name>D3V020_XENBS</name>
<proteinExistence type="predicted"/>
<dbReference type="PATRIC" id="fig|406818.4.peg.1074"/>
<organism evidence="1 2">
    <name type="scientific">Xenorhabdus bovienii (strain SS-2004)</name>
    <name type="common">Xenorhabdus nematophila subsp. bovienii</name>
    <dbReference type="NCBI Taxonomy" id="406818"/>
    <lineage>
        <taxon>Bacteria</taxon>
        <taxon>Pseudomonadati</taxon>
        <taxon>Pseudomonadota</taxon>
        <taxon>Gammaproteobacteria</taxon>
        <taxon>Enterobacterales</taxon>
        <taxon>Morganellaceae</taxon>
        <taxon>Xenorhabdus</taxon>
    </lineage>
</organism>
<dbReference type="Proteomes" id="UP000002045">
    <property type="component" value="Chromosome"/>
</dbReference>
<protein>
    <submittedName>
        <fullName evidence="1">Uncharacterized protein</fullName>
    </submittedName>
</protein>
<dbReference type="EMBL" id="FN667741">
    <property type="protein sequence ID" value="CBJ80313.1"/>
    <property type="molecule type" value="Genomic_DNA"/>
</dbReference>
<accession>D3V020</accession>
<dbReference type="RefSeq" id="WP_012987723.1">
    <property type="nucleotide sequence ID" value="NC_013892.1"/>
</dbReference>
<reference evidence="1" key="1">
    <citation type="journal article" date="2011" name="PLoS ONE">
        <title>The entomopathogenic bacterial endosymbionts xenorhabdus and photorhabdus: convergent lifestyles from divergent genomes.</title>
        <authorList>
            <person name="Chaston J.M."/>
            <person name="Suen G."/>
            <person name="Tucker S.L."/>
            <person name="Andersen A.W."/>
            <person name="Bhasin A."/>
            <person name="Bode E."/>
            <person name="Bode H.B."/>
            <person name="Brachmann A.O."/>
            <person name="Cowles C.E."/>
            <person name="Cowles K.N."/>
            <person name="Darby C."/>
            <person name="de Leon L."/>
            <person name="Drace K."/>
            <person name="Du Z."/>
            <person name="Givaudan A."/>
            <person name="Herbert Tran E.E."/>
            <person name="Jewell K.A."/>
            <person name="Knack J.J."/>
            <person name="Krasomil-Osterfeld K.C."/>
            <person name="Kukor R."/>
            <person name="Lanois A."/>
            <person name="Latreille P."/>
            <person name="Leimgruber N.K."/>
            <person name="Lipke C.M."/>
            <person name="Liu R."/>
            <person name="Lu X."/>
            <person name="Martens E.C."/>
            <person name="Marri P.R."/>
            <person name="Medigue C."/>
            <person name="Menard M.L."/>
            <person name="Miller N.M."/>
            <person name="Morales-Soto N."/>
            <person name="Norton S."/>
            <person name="Ogier J.C."/>
            <person name="Orchard S.S."/>
            <person name="Park D."/>
            <person name="Park Y."/>
            <person name="Qurollo B.A."/>
            <person name="Sugar D.R."/>
            <person name="Richards G.R."/>
            <person name="Rouy Z."/>
            <person name="Slominski B."/>
            <person name="Slominski K."/>
            <person name="Snyder H."/>
            <person name="Tjaden B.C."/>
            <person name="van der Hoeven R."/>
            <person name="Welch R.D."/>
            <person name="Wheeler C."/>
            <person name="Xiang B."/>
            <person name="Barbazuk B."/>
            <person name="Gaudriault S."/>
            <person name="Goodner B."/>
            <person name="Slater S.C."/>
            <person name="Forst S."/>
            <person name="Goldman B.S."/>
            <person name="Goodrich-Blair H."/>
        </authorList>
    </citation>
    <scope>NUCLEOTIDE SEQUENCE [LARGE SCALE GENOMIC DNA]</scope>
    <source>
        <strain evidence="1">SS-2004</strain>
    </source>
</reference>
<gene>
    <name evidence="1" type="ordered locus">XBJ1_1179</name>
</gene>
<evidence type="ECO:0000313" key="2">
    <source>
        <dbReference type="Proteomes" id="UP000002045"/>
    </source>
</evidence>
<dbReference type="STRING" id="406818.XBJ1_1179"/>
<dbReference type="KEGG" id="xbo:XBJ1_1179"/>